<feature type="compositionally biased region" description="Polar residues" evidence="2">
    <location>
        <begin position="358"/>
        <end position="374"/>
    </location>
</feature>
<feature type="region of interest" description="Disordered" evidence="2">
    <location>
        <begin position="334"/>
        <end position="391"/>
    </location>
</feature>
<dbReference type="InterPro" id="IPR012462">
    <property type="entry name" value="UFSP1/2_DUB_cat"/>
</dbReference>
<dbReference type="STRING" id="685588.A0A067TR89"/>
<evidence type="ECO:0000256" key="2">
    <source>
        <dbReference type="SAM" id="MobiDB-lite"/>
    </source>
</evidence>
<name>A0A067TR89_GALM3</name>
<dbReference type="GO" id="GO:0016787">
    <property type="term" value="F:hydrolase activity"/>
    <property type="evidence" value="ECO:0007669"/>
    <property type="project" value="UniProtKB-KW"/>
</dbReference>
<dbReference type="AlphaFoldDB" id="A0A067TR89"/>
<dbReference type="Gene3D" id="3.90.70.130">
    <property type="match status" value="1"/>
</dbReference>
<proteinExistence type="predicted"/>
<dbReference type="Pfam" id="PF07910">
    <property type="entry name" value="Peptidase_C78"/>
    <property type="match status" value="1"/>
</dbReference>
<reference evidence="5" key="1">
    <citation type="journal article" date="2014" name="Proc. Natl. Acad. Sci. U.S.A.">
        <title>Extensive sampling of basidiomycete genomes demonstrates inadequacy of the white-rot/brown-rot paradigm for wood decay fungi.</title>
        <authorList>
            <person name="Riley R."/>
            <person name="Salamov A.A."/>
            <person name="Brown D.W."/>
            <person name="Nagy L.G."/>
            <person name="Floudas D."/>
            <person name="Held B.W."/>
            <person name="Levasseur A."/>
            <person name="Lombard V."/>
            <person name="Morin E."/>
            <person name="Otillar R."/>
            <person name="Lindquist E.A."/>
            <person name="Sun H."/>
            <person name="LaButti K.M."/>
            <person name="Schmutz J."/>
            <person name="Jabbour D."/>
            <person name="Luo H."/>
            <person name="Baker S.E."/>
            <person name="Pisabarro A.G."/>
            <person name="Walton J.D."/>
            <person name="Blanchette R.A."/>
            <person name="Henrissat B."/>
            <person name="Martin F."/>
            <person name="Cullen D."/>
            <person name="Hibbett D.S."/>
            <person name="Grigoriev I.V."/>
        </authorList>
    </citation>
    <scope>NUCLEOTIDE SEQUENCE [LARGE SCALE GENOMIC DNA]</scope>
    <source>
        <strain evidence="5">CBS 339.88</strain>
    </source>
</reference>
<keyword evidence="5" id="KW-1185">Reference proteome</keyword>
<sequence length="445" mass="49998">MLPSSEAMMQCMFCTTDLDFLSVSEREAHYEHHLLNDLDKPGEGSQTKPIILDSITDASKVLGYRSDASATSSKKITFPCMNETDVFWYAAQDKPPPSSFTPGLVPFLRKGLIKAHARGSIRKAALCYDNAVHVNRESWDASWGCGYRNFLMACAGLMTQEKQPLYFPLLDSPISPGIRNLQVWIEAAWGAGFDHEGREELKKLIKTRKWIGTSDLWVAFVFRGIPAELVDFDLRKQPQVKASDLVINWVINYFTPKQAQEKPTNAFEFLKVSPVISTDKMPLILQHDGHSRTVVGYEVDKNGLTSLLVFDPSHKPSSEIRNAAIAEYSLARQDSSSALNQGTSGQDTSGSLKRKRSGTLSSTQEKAGKQSSHKPPSPLKNGLSLENTSREGKEPDFYTMVKKFRLEPKNLSKKKEYQILYFPMTAPLTDYERMQRKEVRSTKIS</sequence>
<dbReference type="Proteomes" id="UP000027222">
    <property type="component" value="Unassembled WGS sequence"/>
</dbReference>
<evidence type="ECO:0000259" key="3">
    <source>
        <dbReference type="Pfam" id="PF07910"/>
    </source>
</evidence>
<evidence type="ECO:0000313" key="4">
    <source>
        <dbReference type="EMBL" id="KDR81438.1"/>
    </source>
</evidence>
<gene>
    <name evidence="4" type="ORF">GALMADRAFT_239342</name>
</gene>
<protein>
    <recommendedName>
        <fullName evidence="3">UFSP1/2/DUB catalytic domain-containing protein</fullName>
    </recommendedName>
</protein>
<dbReference type="OrthoDB" id="288987at2759"/>
<keyword evidence="1" id="KW-0378">Hydrolase</keyword>
<feature type="compositionally biased region" description="Polar residues" evidence="2">
    <location>
        <begin position="334"/>
        <end position="351"/>
    </location>
</feature>
<organism evidence="4 5">
    <name type="scientific">Galerina marginata (strain CBS 339.88)</name>
    <dbReference type="NCBI Taxonomy" id="685588"/>
    <lineage>
        <taxon>Eukaryota</taxon>
        <taxon>Fungi</taxon>
        <taxon>Dikarya</taxon>
        <taxon>Basidiomycota</taxon>
        <taxon>Agaricomycotina</taxon>
        <taxon>Agaricomycetes</taxon>
        <taxon>Agaricomycetidae</taxon>
        <taxon>Agaricales</taxon>
        <taxon>Agaricineae</taxon>
        <taxon>Strophariaceae</taxon>
        <taxon>Galerina</taxon>
    </lineage>
</organism>
<accession>A0A067TR89</accession>
<evidence type="ECO:0000256" key="1">
    <source>
        <dbReference type="ARBA" id="ARBA00022801"/>
    </source>
</evidence>
<dbReference type="HOGENOM" id="CLU_029795_0_0_1"/>
<evidence type="ECO:0000313" key="5">
    <source>
        <dbReference type="Proteomes" id="UP000027222"/>
    </source>
</evidence>
<feature type="domain" description="UFSP1/2/DUB catalytic" evidence="3">
    <location>
        <begin position="126"/>
        <end position="327"/>
    </location>
</feature>
<dbReference type="EMBL" id="KL142370">
    <property type="protein sequence ID" value="KDR81438.1"/>
    <property type="molecule type" value="Genomic_DNA"/>
</dbReference>